<evidence type="ECO:0000313" key="3">
    <source>
        <dbReference type="Proteomes" id="UP000317303"/>
    </source>
</evidence>
<dbReference type="EMBL" id="VLJV01000001">
    <property type="protein sequence ID" value="TWH19318.1"/>
    <property type="molecule type" value="Genomic_DNA"/>
</dbReference>
<protein>
    <submittedName>
        <fullName evidence="2">Uncharacterized protein DUF3626</fullName>
    </submittedName>
</protein>
<reference evidence="2 3" key="1">
    <citation type="submission" date="2019-07" db="EMBL/GenBank/DDBJ databases">
        <title>R&amp;d 2014.</title>
        <authorList>
            <person name="Klenk H.-P."/>
        </authorList>
    </citation>
    <scope>NUCLEOTIDE SEQUENCE [LARGE SCALE GENOMIC DNA]</scope>
    <source>
        <strain evidence="2 3">DSM 43194</strain>
    </source>
</reference>
<sequence length="287" mass="31771">MRADDRAGDRAGDRADDSAHARVEDRAGDGVRTRAAARVEAVTLQFHPDWPHNGRKVIASLAEDGVYRSQFTTGISNGGLTAFPGGDRWRWESRLFDGRYDHGPASARPVYGAWNRGGDPYGGAIRFGSSYLRMRPEVLDRSTFCFPDSVWEPDEVGDARMLPTLSRMADESGVDDLDDAVEAHVHGQVHLHSDVEAIVLDPCFAGTDVEQWAERTGCRVEFHPGFRATPDAFDEDYRGAHIVELARELGTELTPAVVGAAARAGRHPRQWVKQVWHCLARFGRAHK</sequence>
<gene>
    <name evidence="2" type="ORF">JD82_01141</name>
</gene>
<dbReference type="Pfam" id="PF12294">
    <property type="entry name" value="DUF3626"/>
    <property type="match status" value="2"/>
</dbReference>
<evidence type="ECO:0000256" key="1">
    <source>
        <dbReference type="SAM" id="MobiDB-lite"/>
    </source>
</evidence>
<accession>A0A660C717</accession>
<dbReference type="AlphaFoldDB" id="A0A660C717"/>
<feature type="region of interest" description="Disordered" evidence="1">
    <location>
        <begin position="1"/>
        <end position="30"/>
    </location>
</feature>
<organism evidence="2 3">
    <name type="scientific">Prauserella rugosa</name>
    <dbReference type="NCBI Taxonomy" id="43354"/>
    <lineage>
        <taxon>Bacteria</taxon>
        <taxon>Bacillati</taxon>
        <taxon>Actinomycetota</taxon>
        <taxon>Actinomycetes</taxon>
        <taxon>Pseudonocardiales</taxon>
        <taxon>Pseudonocardiaceae</taxon>
        <taxon>Prauserella</taxon>
    </lineage>
</organism>
<keyword evidence="3" id="KW-1185">Reference proteome</keyword>
<dbReference type="RefSeq" id="WP_084705607.1">
    <property type="nucleotide sequence ID" value="NZ_JOIJ01000002.1"/>
</dbReference>
<dbReference type="InterPro" id="IPR022074">
    <property type="entry name" value="DUF3626"/>
</dbReference>
<evidence type="ECO:0000313" key="2">
    <source>
        <dbReference type="EMBL" id="TWH19318.1"/>
    </source>
</evidence>
<comment type="caution">
    <text evidence="2">The sequence shown here is derived from an EMBL/GenBank/DDBJ whole genome shotgun (WGS) entry which is preliminary data.</text>
</comment>
<proteinExistence type="predicted"/>
<name>A0A660C717_9PSEU</name>
<dbReference type="OrthoDB" id="3770261at2"/>
<dbReference type="Proteomes" id="UP000317303">
    <property type="component" value="Unassembled WGS sequence"/>
</dbReference>